<protein>
    <submittedName>
        <fullName evidence="17">Uncharacterized protein</fullName>
    </submittedName>
</protein>
<dbReference type="PROSITE" id="PS50888">
    <property type="entry name" value="BHLH"/>
    <property type="match status" value="1"/>
</dbReference>
<keyword evidence="9" id="KW-0805">Transcription regulation</keyword>
<dbReference type="GO" id="GO:0007283">
    <property type="term" value="P:spermatogenesis"/>
    <property type="evidence" value="ECO:0007669"/>
    <property type="project" value="UniProtKB-KW"/>
</dbReference>
<dbReference type="InterPro" id="IPR012677">
    <property type="entry name" value="Nucleotide-bd_a/b_plait_sf"/>
</dbReference>
<dbReference type="FunFam" id="4.10.280.10:FF:000010">
    <property type="entry name" value="Scleraxis bHLH transcription factor"/>
    <property type="match status" value="1"/>
</dbReference>
<sequence length="976" mass="102584">MAARRKSEPAKQRCQANARERDRTQSVNTAFSALRTLIPTEPADRKLSKIETLKLASSYINHLLAVLVSGIDDRPCARLLLNSDSYNVVGSSASSTGGTEGSSPASSPASAASLAAMAAPKFGTLVPNRIFVGGISASTSEAELAQLFSAYGNVKATKIIADRGGVSKGYGFVTFETEEEAKRLQQESECIVLRERKLNIAPAIKKQPFNRSFDGGTGSPPAVPTSTYYYANGMGLPYQNSMTFFNAGAPAPGAAIAPPTDPATMYQAAGVFGPQATASHQTFAPMMYPVPAPSLYMPQQYQYSPMPYEPYYPGTTAAGGPQFLYATNGAQPASSGSNNGSGNSSSGTAPGASSPASATAAVSASLGPSPPQFQTHYYGPGSHHHPAHGPPAPPPPPQMEHLYYTYPPQSHVAQPPPHHGPLGEQLLIYSTDMSAQPSSNDSQLSQPEDNRSTSSHSEQLQQGGNATTDTGGGGGGGGGGSNVQSASQPADPNAPAMLQFMPLKYPQMLNRYTTPNFHPVSLQHSPQASAGSPQTNAIANDSAGSTSIGDDLNNSANAGNSTPVHYRTMSIYPTTLFVPHAAQYPGTTANQPGASLLPTPPQQPYDLSGKYHSKSGLLGSPYAKGPPHGASPLLHHPQSAYIKQYNGPPLQPSHGGHHKYPRVTTPPSRLSHHQGQQTQYGKRGSQATYYFSQKSCQYGGPGPRTGHQPFVYGPQTQFSPYAMPHPGSLPKGSYTLSYENSRRNYSSDHTDNYHPGIRQGNRKNAVSNYRGSNLTMSATATPSSATPVETISKSECAKPGDDATATTTTSSSTETETSATPSKTPPGRSNDNSPPPPPASNSPMTRPHPNLSPSPNPNQVQYFVSSSGNQRNNSSSFGQQQRSSRYPTSTSMSSRGGKSQGPLRQTGAGKYKMNGIVQTGGKLSVADEVDLGGAGDAPPVVRMPLTPPGTPQQSQTPGATEQQLNESCHQMQALRL</sequence>
<feature type="compositionally biased region" description="Basic and acidic residues" evidence="14">
    <location>
        <begin position="742"/>
        <end position="752"/>
    </location>
</feature>
<dbReference type="GO" id="GO:0008494">
    <property type="term" value="F:translation activator activity"/>
    <property type="evidence" value="ECO:0007669"/>
    <property type="project" value="TreeGrafter"/>
</dbReference>
<feature type="compositionally biased region" description="Pro residues" evidence="14">
    <location>
        <begin position="388"/>
        <end position="398"/>
    </location>
</feature>
<evidence type="ECO:0000256" key="14">
    <source>
        <dbReference type="SAM" id="MobiDB-lite"/>
    </source>
</evidence>
<dbReference type="GO" id="GO:0046983">
    <property type="term" value="F:protein dimerization activity"/>
    <property type="evidence" value="ECO:0007669"/>
    <property type="project" value="InterPro"/>
</dbReference>
<feature type="compositionally biased region" description="Basic and acidic residues" evidence="14">
    <location>
        <begin position="1"/>
        <end position="11"/>
    </location>
</feature>
<dbReference type="CDD" id="cd11465">
    <property type="entry name" value="bHLH_TS_scleraxis_like"/>
    <property type="match status" value="1"/>
</dbReference>
<dbReference type="InterPro" id="IPR011598">
    <property type="entry name" value="bHLH_dom"/>
</dbReference>
<evidence type="ECO:0000313" key="18">
    <source>
        <dbReference type="Proteomes" id="UP000002358"/>
    </source>
</evidence>
<dbReference type="InterPro" id="IPR000504">
    <property type="entry name" value="RRM_dom"/>
</dbReference>
<feature type="compositionally biased region" description="Low complexity" evidence="14">
    <location>
        <begin position="803"/>
        <end position="832"/>
    </location>
</feature>
<evidence type="ECO:0000259" key="15">
    <source>
        <dbReference type="PROSITE" id="PS50102"/>
    </source>
</evidence>
<feature type="region of interest" description="Disordered" evidence="14">
    <location>
        <begin position="433"/>
        <end position="495"/>
    </location>
</feature>
<dbReference type="PROSITE" id="PS50102">
    <property type="entry name" value="RRM"/>
    <property type="match status" value="1"/>
</dbReference>
<feature type="region of interest" description="Disordered" evidence="14">
    <location>
        <begin position="516"/>
        <end position="561"/>
    </location>
</feature>
<feature type="region of interest" description="Disordered" evidence="14">
    <location>
        <begin position="927"/>
        <end position="976"/>
    </location>
</feature>
<dbReference type="PANTHER" id="PTHR11176:SF57">
    <property type="entry name" value="PROTEIN BOULE"/>
    <property type="match status" value="1"/>
</dbReference>
<dbReference type="GO" id="GO:0005634">
    <property type="term" value="C:nucleus"/>
    <property type="evidence" value="ECO:0007669"/>
    <property type="project" value="UniProtKB-SubCell"/>
</dbReference>
<name>A0A7M7Q2A1_NASVI</name>
<dbReference type="GeneID" id="100677870"/>
<keyword evidence="3" id="KW-0217">Developmental protein</keyword>
<evidence type="ECO:0000256" key="4">
    <source>
        <dbReference type="ARBA" id="ARBA00022490"/>
    </source>
</evidence>
<keyword evidence="8 13" id="KW-0694">RNA-binding</keyword>
<evidence type="ECO:0000256" key="1">
    <source>
        <dbReference type="ARBA" id="ARBA00004123"/>
    </source>
</evidence>
<proteinExistence type="predicted"/>
<feature type="region of interest" description="Disordered" evidence="14">
    <location>
        <begin position="742"/>
        <end position="910"/>
    </location>
</feature>
<evidence type="ECO:0000256" key="9">
    <source>
        <dbReference type="ARBA" id="ARBA00023015"/>
    </source>
</evidence>
<evidence type="ECO:0000256" key="12">
    <source>
        <dbReference type="ARBA" id="ARBA00023242"/>
    </source>
</evidence>
<feature type="compositionally biased region" description="Low complexity" evidence="14">
    <location>
        <begin position="865"/>
        <end position="895"/>
    </location>
</feature>
<dbReference type="Pfam" id="PF00010">
    <property type="entry name" value="HLH"/>
    <property type="match status" value="1"/>
</dbReference>
<keyword evidence="6" id="KW-0810">Translation regulation</keyword>
<dbReference type="Pfam" id="PF00076">
    <property type="entry name" value="RRM_1"/>
    <property type="match status" value="1"/>
</dbReference>
<dbReference type="PANTHER" id="PTHR11176">
    <property type="entry name" value="BOULE-RELATED"/>
    <property type="match status" value="1"/>
</dbReference>
<organism evidence="17 18">
    <name type="scientific">Nasonia vitripennis</name>
    <name type="common">Parasitic wasp</name>
    <dbReference type="NCBI Taxonomy" id="7425"/>
    <lineage>
        <taxon>Eukaryota</taxon>
        <taxon>Metazoa</taxon>
        <taxon>Ecdysozoa</taxon>
        <taxon>Arthropoda</taxon>
        <taxon>Hexapoda</taxon>
        <taxon>Insecta</taxon>
        <taxon>Pterygota</taxon>
        <taxon>Neoptera</taxon>
        <taxon>Endopterygota</taxon>
        <taxon>Hymenoptera</taxon>
        <taxon>Apocrita</taxon>
        <taxon>Proctotrupomorpha</taxon>
        <taxon>Chalcidoidea</taxon>
        <taxon>Pteromalidae</taxon>
        <taxon>Pteromalinae</taxon>
        <taxon>Nasonia</taxon>
    </lineage>
</organism>
<dbReference type="GO" id="GO:0005737">
    <property type="term" value="C:cytoplasm"/>
    <property type="evidence" value="ECO:0007669"/>
    <property type="project" value="UniProtKB-SubCell"/>
</dbReference>
<dbReference type="GO" id="GO:0045948">
    <property type="term" value="P:positive regulation of translational initiation"/>
    <property type="evidence" value="ECO:0007669"/>
    <property type="project" value="TreeGrafter"/>
</dbReference>
<dbReference type="GO" id="GO:0003730">
    <property type="term" value="F:mRNA 3'-UTR binding"/>
    <property type="evidence" value="ECO:0007669"/>
    <property type="project" value="TreeGrafter"/>
</dbReference>
<reference evidence="17" key="1">
    <citation type="submission" date="2021-01" db="UniProtKB">
        <authorList>
            <consortium name="EnsemblMetazoa"/>
        </authorList>
    </citation>
    <scope>IDENTIFICATION</scope>
</reference>
<evidence type="ECO:0000256" key="11">
    <source>
        <dbReference type="ARBA" id="ARBA00023163"/>
    </source>
</evidence>
<dbReference type="SUPFAM" id="SSF54928">
    <property type="entry name" value="RNA-binding domain, RBD"/>
    <property type="match status" value="1"/>
</dbReference>
<feature type="region of interest" description="Disordered" evidence="14">
    <location>
        <begin position="609"/>
        <end position="684"/>
    </location>
</feature>
<keyword evidence="4" id="KW-0963">Cytoplasm</keyword>
<evidence type="ECO:0000256" key="7">
    <source>
        <dbReference type="ARBA" id="ARBA00022871"/>
    </source>
</evidence>
<evidence type="ECO:0000256" key="3">
    <source>
        <dbReference type="ARBA" id="ARBA00022473"/>
    </source>
</evidence>
<feature type="compositionally biased region" description="Polar residues" evidence="14">
    <location>
        <begin position="665"/>
        <end position="684"/>
    </location>
</feature>
<keyword evidence="11" id="KW-0804">Transcription</keyword>
<dbReference type="OrthoDB" id="762982at2759"/>
<dbReference type="RefSeq" id="XP_031780707.1">
    <property type="nucleotide sequence ID" value="XM_031924847.1"/>
</dbReference>
<dbReference type="EnsemblMetazoa" id="XM_031924847">
    <property type="protein sequence ID" value="XP_031780707"/>
    <property type="gene ID" value="LOC100677870"/>
</dbReference>
<keyword evidence="7" id="KW-0744">Spermatogenesis</keyword>
<evidence type="ECO:0000256" key="6">
    <source>
        <dbReference type="ARBA" id="ARBA00022845"/>
    </source>
</evidence>
<evidence type="ECO:0000256" key="13">
    <source>
        <dbReference type="PROSITE-ProRule" id="PRU00176"/>
    </source>
</evidence>
<evidence type="ECO:0000256" key="2">
    <source>
        <dbReference type="ARBA" id="ARBA00004496"/>
    </source>
</evidence>
<feature type="compositionally biased region" description="Polar residues" evidence="14">
    <location>
        <begin position="762"/>
        <end position="776"/>
    </location>
</feature>
<keyword evidence="18" id="KW-1185">Reference proteome</keyword>
<evidence type="ECO:0000256" key="10">
    <source>
        <dbReference type="ARBA" id="ARBA00023125"/>
    </source>
</evidence>
<dbReference type="GO" id="GO:0003677">
    <property type="term" value="F:DNA binding"/>
    <property type="evidence" value="ECO:0007669"/>
    <property type="project" value="UniProtKB-KW"/>
</dbReference>
<dbReference type="Gene3D" id="4.10.280.10">
    <property type="entry name" value="Helix-loop-helix DNA-binding domain"/>
    <property type="match status" value="1"/>
</dbReference>
<dbReference type="SUPFAM" id="SSF47459">
    <property type="entry name" value="HLH, helix-loop-helix DNA-binding domain"/>
    <property type="match status" value="1"/>
</dbReference>
<feature type="compositionally biased region" description="Gly residues" evidence="14">
    <location>
        <begin position="470"/>
        <end position="481"/>
    </location>
</feature>
<dbReference type="SMART" id="SM00360">
    <property type="entry name" value="RRM"/>
    <property type="match status" value="1"/>
</dbReference>
<feature type="domain" description="BHLH" evidence="16">
    <location>
        <begin position="11"/>
        <end position="63"/>
    </location>
</feature>
<evidence type="ECO:0000256" key="8">
    <source>
        <dbReference type="ARBA" id="ARBA00022884"/>
    </source>
</evidence>
<feature type="domain" description="RRM" evidence="15">
    <location>
        <begin position="128"/>
        <end position="205"/>
    </location>
</feature>
<evidence type="ECO:0000256" key="5">
    <source>
        <dbReference type="ARBA" id="ARBA00022782"/>
    </source>
</evidence>
<accession>A0A7M7Q2A1</accession>
<dbReference type="Proteomes" id="UP000002358">
    <property type="component" value="Chromosome 2"/>
</dbReference>
<comment type="subcellular location">
    <subcellularLocation>
        <location evidence="2">Cytoplasm</location>
    </subcellularLocation>
    <subcellularLocation>
        <location evidence="1">Nucleus</location>
    </subcellularLocation>
</comment>
<feature type="compositionally biased region" description="Polar residues" evidence="14">
    <location>
        <begin position="958"/>
        <end position="970"/>
    </location>
</feature>
<dbReference type="FunFam" id="3.30.70.330:FF:000167">
    <property type="entry name" value="protein boule-like isoform X1"/>
    <property type="match status" value="1"/>
</dbReference>
<feature type="region of interest" description="Disordered" evidence="14">
    <location>
        <begin position="328"/>
        <end position="403"/>
    </location>
</feature>
<dbReference type="InterPro" id="IPR036638">
    <property type="entry name" value="HLH_DNA-bd_sf"/>
</dbReference>
<dbReference type="GO" id="GO:0030154">
    <property type="term" value="P:cell differentiation"/>
    <property type="evidence" value="ECO:0007669"/>
    <property type="project" value="UniProtKB-KW"/>
</dbReference>
<dbReference type="InterPro" id="IPR035979">
    <property type="entry name" value="RBD_domain_sf"/>
</dbReference>
<dbReference type="InParanoid" id="A0A7M7Q2A1"/>
<keyword evidence="12" id="KW-0539">Nucleus</keyword>
<evidence type="ECO:0000313" key="17">
    <source>
        <dbReference type="EnsemblMetazoa" id="XP_031780707"/>
    </source>
</evidence>
<dbReference type="CDD" id="cd12412">
    <property type="entry name" value="RRM_DAZL_BOULE"/>
    <property type="match status" value="1"/>
</dbReference>
<dbReference type="SMART" id="SM00353">
    <property type="entry name" value="HLH"/>
    <property type="match status" value="1"/>
</dbReference>
<keyword evidence="10" id="KW-0238">DNA-binding</keyword>
<feature type="compositionally biased region" description="Polar residues" evidence="14">
    <location>
        <begin position="433"/>
        <end position="469"/>
    </location>
</feature>
<dbReference type="AlphaFoldDB" id="A0A7M7Q2A1"/>
<dbReference type="GO" id="GO:0051321">
    <property type="term" value="P:meiotic cell cycle"/>
    <property type="evidence" value="ECO:0007669"/>
    <property type="project" value="UniProtKB-ARBA"/>
</dbReference>
<feature type="region of interest" description="Disordered" evidence="14">
    <location>
        <begin position="1"/>
        <end position="24"/>
    </location>
</feature>
<keyword evidence="5" id="KW-0221">Differentiation</keyword>
<feature type="compositionally biased region" description="Low complexity" evidence="14">
    <location>
        <begin position="328"/>
        <end position="365"/>
    </location>
</feature>
<evidence type="ECO:0000259" key="16">
    <source>
        <dbReference type="PROSITE" id="PS50888"/>
    </source>
</evidence>
<dbReference type="InterPro" id="IPR034988">
    <property type="entry name" value="DAZ_BOULE_RRM"/>
</dbReference>
<dbReference type="Gene3D" id="3.30.70.330">
    <property type="match status" value="1"/>
</dbReference>
<dbReference type="GO" id="GO:0070935">
    <property type="term" value="P:3'-UTR-mediated mRNA stabilization"/>
    <property type="evidence" value="ECO:0007669"/>
    <property type="project" value="TreeGrafter"/>
</dbReference>
<feature type="compositionally biased region" description="Low complexity" evidence="14">
    <location>
        <begin position="777"/>
        <end position="787"/>
    </location>
</feature>
<dbReference type="SMR" id="A0A7M7Q2A1"/>